<keyword evidence="4 14" id="KW-0963">Cytoplasm</keyword>
<dbReference type="InterPro" id="IPR002300">
    <property type="entry name" value="aa-tRNA-synth_Ia"/>
</dbReference>
<dbReference type="PROSITE" id="PS00178">
    <property type="entry name" value="AA_TRNA_LIGASE_I"/>
    <property type="match status" value="1"/>
</dbReference>
<sequence>MSDQTSKPENTKAAKQAKPQSKYPVNMTETPFPMRGDLAKREPQWVKQWQEKKVYERIRKASKGRPKFILHDGPPYANGEIHLGHAVNKILKDMIVKARNMAGFDAPYVPGWDCHGMPIEIQIEKKYGKNLPVAEVQSKARAYANEQIDLQRKDFIRLGVLGEWDNPYLTMAFGNEADELRALGTILEKGYVYRGLKPVNWCFDCGSALAEAEVEYQDKRDPSIDVGFPFAESEKLAAAFGLPSLPTDKGYVVIWTTTPWTIPSNQALNVHPEIDYALVQTTRNGEPLLLILAQDLVEDSLQRFGLEGKVIASCKGEALSLINFKHPLADMDPGYNRLSPVYLGDYVTTESGTGIVHSAPAYGIEDFISCKAHGMKDDDILSPVMGDGKFASWLPFFAGMTIWEASKPICSKLEEAGALFKVVMFDHSYMHCWRHKTPIIYRATSQWFASMDKAPNDGHANLRTTALQAIEETAFFPSWGKARLHGMIANRPDWTLSRQRQWGVPMAFFVHKESGQLHPRTPELLEQIAQRIEQHGIEAWQALDPRELLGDDADNYLKNKDTLDVWFDSGSTHQTVLRGSHAQQLQFPADLYLEGSDQHRGWFHSSLLTSAMLNGRAPYNALLTHGFVVDGEGRKMSKSLKNGVEPQKVADSLGAEILRLWVASSDYSGEITISEEILKRVTESYRRIRNTLRFLLANTSDFDPAKDAVAIGDLLEIDRYAIASMAQLQADILSHYETYEFHPVISKLQMYCSEDLGGFYLDILKDRLYTSGVTSQARRSAQTAIWHITQALLRVMAPTLSFTAEEAWSFFASPEAFAASDETIFTQTYYALPEINDAAALIEKFNAVRAVRADVTKQLEEVRVAGGIGSSLQAEVEIKASAGKYALLTSLGDDLKFVLITSSASVSEVATEAEETILVTPSTQQKCERCWHYRADVGSHPEHSGLCGRCVANLFGGGEQRRVA</sequence>
<evidence type="ECO:0000313" key="19">
    <source>
        <dbReference type="EMBL" id="AIY40395.1"/>
    </source>
</evidence>
<keyword evidence="11 14" id="KW-0030">Aminoacyl-tRNA synthetase</keyword>
<dbReference type="SUPFAM" id="SSF50677">
    <property type="entry name" value="ValRS/IleRS/LeuRS editing domain"/>
    <property type="match status" value="1"/>
</dbReference>
<dbReference type="GO" id="GO:0005829">
    <property type="term" value="C:cytosol"/>
    <property type="evidence" value="ECO:0007669"/>
    <property type="project" value="TreeGrafter"/>
</dbReference>
<feature type="binding site" evidence="14">
    <location>
        <position position="950"/>
    </location>
    <ligand>
        <name>Zn(2+)</name>
        <dbReference type="ChEBI" id="CHEBI:29105"/>
    </ligand>
</feature>
<keyword evidence="10 14" id="KW-0648">Protein biosynthesis</keyword>
<dbReference type="GO" id="GO:0005524">
    <property type="term" value="F:ATP binding"/>
    <property type="evidence" value="ECO:0007669"/>
    <property type="project" value="UniProtKB-UniRule"/>
</dbReference>
<dbReference type="Pfam" id="PF06827">
    <property type="entry name" value="zf-FPG_IleRS"/>
    <property type="match status" value="1"/>
</dbReference>
<dbReference type="InterPro" id="IPR010663">
    <property type="entry name" value="Znf_FPG/IleRS"/>
</dbReference>
<feature type="binding site" evidence="14">
    <location>
        <position position="947"/>
    </location>
    <ligand>
        <name>Zn(2+)</name>
        <dbReference type="ChEBI" id="CHEBI:29105"/>
    </ligand>
</feature>
<dbReference type="AlphaFoldDB" id="A0A0A1F9D9"/>
<dbReference type="PANTHER" id="PTHR42765:SF1">
    <property type="entry name" value="ISOLEUCINE--TRNA LIGASE, MITOCHONDRIAL"/>
    <property type="match status" value="1"/>
</dbReference>
<dbReference type="PRINTS" id="PR00984">
    <property type="entry name" value="TRNASYNTHILE"/>
</dbReference>
<evidence type="ECO:0000256" key="4">
    <source>
        <dbReference type="ARBA" id="ARBA00022490"/>
    </source>
</evidence>
<dbReference type="EMBL" id="CP009962">
    <property type="protein sequence ID" value="AIY40395.1"/>
    <property type="molecule type" value="Genomic_DNA"/>
</dbReference>
<feature type="domain" description="Aminoacyl-tRNA synthetase class Ia" evidence="16">
    <location>
        <begin position="44"/>
        <end position="674"/>
    </location>
</feature>
<dbReference type="InterPro" id="IPR013155">
    <property type="entry name" value="M/V/L/I-tRNA-synth_anticd-bd"/>
</dbReference>
<evidence type="ECO:0000256" key="1">
    <source>
        <dbReference type="ARBA" id="ARBA00004496"/>
    </source>
</evidence>
<comment type="catalytic activity">
    <reaction evidence="13 14">
        <text>tRNA(Ile) + L-isoleucine + ATP = L-isoleucyl-tRNA(Ile) + AMP + diphosphate</text>
        <dbReference type="Rhea" id="RHEA:11060"/>
        <dbReference type="Rhea" id="RHEA-COMP:9666"/>
        <dbReference type="Rhea" id="RHEA-COMP:9695"/>
        <dbReference type="ChEBI" id="CHEBI:30616"/>
        <dbReference type="ChEBI" id="CHEBI:33019"/>
        <dbReference type="ChEBI" id="CHEBI:58045"/>
        <dbReference type="ChEBI" id="CHEBI:78442"/>
        <dbReference type="ChEBI" id="CHEBI:78528"/>
        <dbReference type="ChEBI" id="CHEBI:456215"/>
        <dbReference type="EC" id="6.1.1.5"/>
    </reaction>
</comment>
<keyword evidence="6 14" id="KW-0479">Metal-binding</keyword>
<dbReference type="NCBIfam" id="TIGR00392">
    <property type="entry name" value="ileS"/>
    <property type="match status" value="1"/>
</dbReference>
<evidence type="ECO:0000256" key="15">
    <source>
        <dbReference type="SAM" id="MobiDB-lite"/>
    </source>
</evidence>
<dbReference type="CDD" id="cd07960">
    <property type="entry name" value="Anticodon_Ia_Ile_BEm"/>
    <property type="match status" value="1"/>
</dbReference>
<dbReference type="Gene3D" id="3.40.50.620">
    <property type="entry name" value="HUPs"/>
    <property type="match status" value="2"/>
</dbReference>
<evidence type="ECO:0000256" key="10">
    <source>
        <dbReference type="ARBA" id="ARBA00022917"/>
    </source>
</evidence>
<proteinExistence type="inferred from homology"/>
<evidence type="ECO:0000256" key="3">
    <source>
        <dbReference type="ARBA" id="ARBA00011245"/>
    </source>
</evidence>
<comment type="subcellular location">
    <subcellularLocation>
        <location evidence="1 14">Cytoplasm</location>
    </subcellularLocation>
</comment>
<comment type="similarity">
    <text evidence="2 14">Belongs to the class-I aminoacyl-tRNA synthetase family. IleS type 1 subfamily.</text>
</comment>
<evidence type="ECO:0000256" key="14">
    <source>
        <dbReference type="HAMAP-Rule" id="MF_02002"/>
    </source>
</evidence>
<comment type="domain">
    <text evidence="14">IleRS has two distinct active sites: one for aminoacylation and one for editing. The misactivated valine is translocated from the active site to the editing site, which sterically excludes the correctly activated isoleucine. The single editing site contains two valyl binding pockets, one specific for each substrate (Val-AMP or Val-tRNA(Ile)).</text>
</comment>
<dbReference type="Pfam" id="PF00133">
    <property type="entry name" value="tRNA-synt_1"/>
    <property type="match status" value="1"/>
</dbReference>
<dbReference type="SUPFAM" id="SSF47323">
    <property type="entry name" value="Anticodon-binding domain of a subclass of class I aminoacyl-tRNA synthetases"/>
    <property type="match status" value="1"/>
</dbReference>
<feature type="short sequence motif" description="'KMSKS' region" evidence="14">
    <location>
        <begin position="635"/>
        <end position="639"/>
    </location>
</feature>
<dbReference type="GO" id="GO:0006428">
    <property type="term" value="P:isoleucyl-tRNA aminoacylation"/>
    <property type="evidence" value="ECO:0007669"/>
    <property type="project" value="UniProtKB-UniRule"/>
</dbReference>
<keyword evidence="20" id="KW-1185">Reference proteome</keyword>
<evidence type="ECO:0000256" key="6">
    <source>
        <dbReference type="ARBA" id="ARBA00022723"/>
    </source>
</evidence>
<evidence type="ECO:0000313" key="20">
    <source>
        <dbReference type="Proteomes" id="UP000030302"/>
    </source>
</evidence>
<organism evidence="19 20">
    <name type="scientific">Collimonas arenae</name>
    <dbReference type="NCBI Taxonomy" id="279058"/>
    <lineage>
        <taxon>Bacteria</taxon>
        <taxon>Pseudomonadati</taxon>
        <taxon>Pseudomonadota</taxon>
        <taxon>Betaproteobacteria</taxon>
        <taxon>Burkholderiales</taxon>
        <taxon>Oxalobacteraceae</taxon>
        <taxon>Collimonas</taxon>
    </lineage>
</organism>
<feature type="binding site" evidence="14">
    <location>
        <position position="930"/>
    </location>
    <ligand>
        <name>Zn(2+)</name>
        <dbReference type="ChEBI" id="CHEBI:29105"/>
    </ligand>
</feature>
<dbReference type="GO" id="GO:0004822">
    <property type="term" value="F:isoleucine-tRNA ligase activity"/>
    <property type="evidence" value="ECO:0007669"/>
    <property type="project" value="UniProtKB-UniRule"/>
</dbReference>
<evidence type="ECO:0000256" key="2">
    <source>
        <dbReference type="ARBA" id="ARBA00006887"/>
    </source>
</evidence>
<dbReference type="FunFam" id="3.40.50.620:FF:000042">
    <property type="entry name" value="Isoleucine--tRNA ligase"/>
    <property type="match status" value="1"/>
</dbReference>
<name>A0A0A1F9D9_9BURK</name>
<feature type="domain" description="Zinc finger FPG/IleRS-type" evidence="17">
    <location>
        <begin position="925"/>
        <end position="952"/>
    </location>
</feature>
<dbReference type="Gene3D" id="1.10.730.20">
    <property type="match status" value="1"/>
</dbReference>
<dbReference type="SUPFAM" id="SSF52374">
    <property type="entry name" value="Nucleotidylyl transferase"/>
    <property type="match status" value="1"/>
</dbReference>
<dbReference type="HAMAP" id="MF_02002">
    <property type="entry name" value="Ile_tRNA_synth_type1"/>
    <property type="match status" value="1"/>
</dbReference>
<feature type="binding site" evidence="14">
    <location>
        <position position="594"/>
    </location>
    <ligand>
        <name>L-isoleucyl-5'-AMP</name>
        <dbReference type="ChEBI" id="CHEBI:178002"/>
    </ligand>
</feature>
<keyword evidence="7 14" id="KW-0547">Nucleotide-binding</keyword>
<evidence type="ECO:0000259" key="16">
    <source>
        <dbReference type="Pfam" id="PF00133"/>
    </source>
</evidence>
<feature type="domain" description="Methionyl/Valyl/Leucyl/Isoleucyl-tRNA synthetase anticodon-binding" evidence="18">
    <location>
        <begin position="718"/>
        <end position="878"/>
    </location>
</feature>
<dbReference type="InterPro" id="IPR014729">
    <property type="entry name" value="Rossmann-like_a/b/a_fold"/>
</dbReference>
<dbReference type="Pfam" id="PF08264">
    <property type="entry name" value="Anticodon_1"/>
    <property type="match status" value="1"/>
</dbReference>
<dbReference type="PANTHER" id="PTHR42765">
    <property type="entry name" value="SOLEUCYL-TRNA SYNTHETASE"/>
    <property type="match status" value="1"/>
</dbReference>
<dbReference type="GO" id="GO:0002161">
    <property type="term" value="F:aminoacyl-tRNA deacylase activity"/>
    <property type="evidence" value="ECO:0007669"/>
    <property type="project" value="InterPro"/>
</dbReference>
<feature type="binding site" evidence="14">
    <location>
        <position position="638"/>
    </location>
    <ligand>
        <name>ATP</name>
        <dbReference type="ChEBI" id="CHEBI:30616"/>
    </ligand>
</feature>
<evidence type="ECO:0000256" key="8">
    <source>
        <dbReference type="ARBA" id="ARBA00022833"/>
    </source>
</evidence>
<evidence type="ECO:0000256" key="12">
    <source>
        <dbReference type="ARBA" id="ARBA00025217"/>
    </source>
</evidence>
<protein>
    <recommendedName>
        <fullName evidence="14">Isoleucine--tRNA ligase</fullName>
        <ecNumber evidence="14">6.1.1.5</ecNumber>
    </recommendedName>
    <alternativeName>
        <fullName evidence="14">Isoleucyl-tRNA synthetase</fullName>
        <shortName evidence="14">IleRS</shortName>
    </alternativeName>
</protein>
<dbReference type="STRING" id="279058.LT85_1237"/>
<evidence type="ECO:0000256" key="5">
    <source>
        <dbReference type="ARBA" id="ARBA00022598"/>
    </source>
</evidence>
<dbReference type="GO" id="GO:0008270">
    <property type="term" value="F:zinc ion binding"/>
    <property type="evidence" value="ECO:0007669"/>
    <property type="project" value="UniProtKB-UniRule"/>
</dbReference>
<dbReference type="CDD" id="cd00818">
    <property type="entry name" value="IleRS_core"/>
    <property type="match status" value="1"/>
</dbReference>
<feature type="region of interest" description="Disordered" evidence="15">
    <location>
        <begin position="1"/>
        <end position="28"/>
    </location>
</feature>
<dbReference type="KEGG" id="care:LT85_1237"/>
<accession>A0A0A1F9D9</accession>
<comment type="cofactor">
    <cofactor evidence="14">
        <name>Zn(2+)</name>
        <dbReference type="ChEBI" id="CHEBI:29105"/>
    </cofactor>
    <text evidence="14">Binds 1 zinc ion per subunit.</text>
</comment>
<feature type="short sequence motif" description="'HIGH' region" evidence="14">
    <location>
        <begin position="75"/>
        <end position="85"/>
    </location>
</feature>
<dbReference type="FunFam" id="3.40.50.620:FF:000048">
    <property type="entry name" value="Isoleucine--tRNA ligase"/>
    <property type="match status" value="1"/>
</dbReference>
<gene>
    <name evidence="14" type="primary">ileS</name>
    <name evidence="19" type="ORF">LT85_1237</name>
</gene>
<keyword evidence="5 14" id="KW-0436">Ligase</keyword>
<dbReference type="RefSeq" id="WP_038486601.1">
    <property type="nucleotide sequence ID" value="NZ_CP009962.1"/>
</dbReference>
<evidence type="ECO:0000256" key="11">
    <source>
        <dbReference type="ARBA" id="ARBA00023146"/>
    </source>
</evidence>
<comment type="subunit">
    <text evidence="3 14">Monomer.</text>
</comment>
<dbReference type="Proteomes" id="UP000030302">
    <property type="component" value="Chromosome"/>
</dbReference>
<dbReference type="Gene3D" id="3.90.740.10">
    <property type="entry name" value="Valyl/Leucyl/Isoleucyl-tRNA synthetase, editing domain"/>
    <property type="match status" value="1"/>
</dbReference>
<dbReference type="GO" id="GO:0000049">
    <property type="term" value="F:tRNA binding"/>
    <property type="evidence" value="ECO:0007669"/>
    <property type="project" value="InterPro"/>
</dbReference>
<dbReference type="InterPro" id="IPR009008">
    <property type="entry name" value="Val/Leu/Ile-tRNA-synth_edit"/>
</dbReference>
<dbReference type="EC" id="6.1.1.5" evidence="14"/>
<dbReference type="InterPro" id="IPR023585">
    <property type="entry name" value="Ile-tRNA-ligase_type1"/>
</dbReference>
<evidence type="ECO:0000256" key="13">
    <source>
        <dbReference type="ARBA" id="ARBA00048359"/>
    </source>
</evidence>
<dbReference type="InterPro" id="IPR001412">
    <property type="entry name" value="aa-tRNA-synth_I_CS"/>
</dbReference>
<keyword evidence="9 14" id="KW-0067">ATP-binding</keyword>
<feature type="binding site" evidence="14">
    <location>
        <position position="927"/>
    </location>
    <ligand>
        <name>Zn(2+)</name>
        <dbReference type="ChEBI" id="CHEBI:29105"/>
    </ligand>
</feature>
<reference evidence="20" key="1">
    <citation type="journal article" date="2014" name="Soil Biol. Biochem.">
        <title>Structure and function of bacterial communities in ageing soils: Insights from the Mendocino ecological staircase.</title>
        <authorList>
            <person name="Uroz S."/>
            <person name="Tech J.J."/>
            <person name="Sawaya N.A."/>
            <person name="Frey-Klett P."/>
            <person name="Leveau J.H.J."/>
        </authorList>
    </citation>
    <scope>NUCLEOTIDE SEQUENCE [LARGE SCALE GENOMIC DNA]</scope>
    <source>
        <strain evidence="20">Cal35</strain>
    </source>
</reference>
<evidence type="ECO:0000256" key="9">
    <source>
        <dbReference type="ARBA" id="ARBA00022840"/>
    </source>
</evidence>
<dbReference type="InterPro" id="IPR009080">
    <property type="entry name" value="tRNAsynth_Ia_anticodon-bd"/>
</dbReference>
<dbReference type="OrthoDB" id="9810365at2"/>
<dbReference type="InterPro" id="IPR033708">
    <property type="entry name" value="Anticodon_Ile_BEm"/>
</dbReference>
<comment type="function">
    <text evidence="12 14">Catalyzes the attachment of isoleucine to tRNA(Ile). As IleRS can inadvertently accommodate and process structurally similar amino acids such as valine, to avoid such errors it has two additional distinct tRNA(Ile)-dependent editing activities. One activity is designated as 'pretransfer' editing and involves the hydrolysis of activated Val-AMP. The other activity is designated 'posttransfer' editing and involves deacylation of mischarged Val-tRNA(Ile).</text>
</comment>
<evidence type="ECO:0000256" key="7">
    <source>
        <dbReference type="ARBA" id="ARBA00022741"/>
    </source>
</evidence>
<dbReference type="HOGENOM" id="CLU_001493_7_1_4"/>
<dbReference type="InterPro" id="IPR002301">
    <property type="entry name" value="Ile-tRNA-ligase"/>
</dbReference>
<evidence type="ECO:0000259" key="17">
    <source>
        <dbReference type="Pfam" id="PF06827"/>
    </source>
</evidence>
<keyword evidence="8 14" id="KW-0862">Zinc</keyword>
<evidence type="ECO:0000259" key="18">
    <source>
        <dbReference type="Pfam" id="PF08264"/>
    </source>
</evidence>
<dbReference type="InterPro" id="IPR050081">
    <property type="entry name" value="Ile-tRNA_ligase"/>
</dbReference>